<reference evidence="2" key="1">
    <citation type="journal article" date="2023" name="Front. Plant Sci.">
        <title>Chromosomal-level genome assembly of Melastoma candidum provides insights into trichome evolution.</title>
        <authorList>
            <person name="Zhong Y."/>
            <person name="Wu W."/>
            <person name="Sun C."/>
            <person name="Zou P."/>
            <person name="Liu Y."/>
            <person name="Dai S."/>
            <person name="Zhou R."/>
        </authorList>
    </citation>
    <scope>NUCLEOTIDE SEQUENCE [LARGE SCALE GENOMIC DNA]</scope>
</reference>
<name>A0ACB9MMP7_9MYRT</name>
<evidence type="ECO:0000313" key="1">
    <source>
        <dbReference type="EMBL" id="KAI4324694.1"/>
    </source>
</evidence>
<sequence>MKVKCDEEYRKKEIKLVRKASYFPLLSRRSSFGRNRLSSVHPGAAGFWVFCAGEEEVHAWGSIQPSEVFGFGDWKVVKERNSIML</sequence>
<dbReference type="EMBL" id="CM042888">
    <property type="protein sequence ID" value="KAI4324694.1"/>
    <property type="molecule type" value="Genomic_DNA"/>
</dbReference>
<keyword evidence="2" id="KW-1185">Reference proteome</keyword>
<dbReference type="Proteomes" id="UP001057402">
    <property type="component" value="Chromosome 9"/>
</dbReference>
<gene>
    <name evidence="1" type="ORF">MLD38_030158</name>
</gene>
<proteinExistence type="predicted"/>
<evidence type="ECO:0000313" key="2">
    <source>
        <dbReference type="Proteomes" id="UP001057402"/>
    </source>
</evidence>
<accession>A0ACB9MMP7</accession>
<comment type="caution">
    <text evidence="1">The sequence shown here is derived from an EMBL/GenBank/DDBJ whole genome shotgun (WGS) entry which is preliminary data.</text>
</comment>
<protein>
    <submittedName>
        <fullName evidence="1">Uncharacterized protein</fullName>
    </submittedName>
</protein>
<organism evidence="1 2">
    <name type="scientific">Melastoma candidum</name>
    <dbReference type="NCBI Taxonomy" id="119954"/>
    <lineage>
        <taxon>Eukaryota</taxon>
        <taxon>Viridiplantae</taxon>
        <taxon>Streptophyta</taxon>
        <taxon>Embryophyta</taxon>
        <taxon>Tracheophyta</taxon>
        <taxon>Spermatophyta</taxon>
        <taxon>Magnoliopsida</taxon>
        <taxon>eudicotyledons</taxon>
        <taxon>Gunneridae</taxon>
        <taxon>Pentapetalae</taxon>
        <taxon>rosids</taxon>
        <taxon>malvids</taxon>
        <taxon>Myrtales</taxon>
        <taxon>Melastomataceae</taxon>
        <taxon>Melastomatoideae</taxon>
        <taxon>Melastomateae</taxon>
        <taxon>Melastoma</taxon>
    </lineage>
</organism>